<keyword evidence="1 4" id="KW-0489">Methyltransferase</keyword>
<dbReference type="Pfam" id="PF05958">
    <property type="entry name" value="tRNA_U5-meth_tr"/>
    <property type="match status" value="1"/>
</dbReference>
<dbReference type="FunFam" id="3.40.50.150:FF:000009">
    <property type="entry name" value="23S rRNA (Uracil(1939)-C(5))-methyltransferase RlmD"/>
    <property type="match status" value="1"/>
</dbReference>
<dbReference type="InterPro" id="IPR012340">
    <property type="entry name" value="NA-bd_OB-fold"/>
</dbReference>
<organism evidence="7 8">
    <name type="scientific">Monoglobus pectinilyticus</name>
    <dbReference type="NCBI Taxonomy" id="1981510"/>
    <lineage>
        <taxon>Bacteria</taxon>
        <taxon>Bacillati</taxon>
        <taxon>Bacillota</taxon>
        <taxon>Clostridia</taxon>
        <taxon>Monoglobales</taxon>
        <taxon>Monoglobaceae</taxon>
        <taxon>Monoglobus</taxon>
    </lineage>
</organism>
<dbReference type="GeneID" id="98061804"/>
<feature type="domain" description="TRAM" evidence="6">
    <location>
        <begin position="1"/>
        <end position="58"/>
    </location>
</feature>
<comment type="similarity">
    <text evidence="4">Belongs to the class I-like SAM-binding methyltransferase superfamily. RNA M5U methyltransferase family.</text>
</comment>
<feature type="binding site" evidence="4">
    <location>
        <position position="276"/>
    </location>
    <ligand>
        <name>S-adenosyl-L-methionine</name>
        <dbReference type="ChEBI" id="CHEBI:59789"/>
    </ligand>
</feature>
<dbReference type="NCBIfam" id="TIGR00479">
    <property type="entry name" value="rumA"/>
    <property type="match status" value="1"/>
</dbReference>
<accession>A0A2K9NZW2</accession>
<dbReference type="SUPFAM" id="SSF53335">
    <property type="entry name" value="S-adenosyl-L-methionine-dependent methyltransferases"/>
    <property type="match status" value="1"/>
</dbReference>
<dbReference type="FunFam" id="2.40.50.1070:FF:000003">
    <property type="entry name" value="23S rRNA (Uracil-5-)-methyltransferase RumA"/>
    <property type="match status" value="1"/>
</dbReference>
<feature type="active site" evidence="5">
    <location>
        <position position="402"/>
    </location>
</feature>
<dbReference type="Gene3D" id="2.40.50.1070">
    <property type="match status" value="1"/>
</dbReference>
<feature type="binding site" evidence="4">
    <location>
        <position position="374"/>
    </location>
    <ligand>
        <name>S-adenosyl-L-methionine</name>
        <dbReference type="ChEBI" id="CHEBI:59789"/>
    </ligand>
</feature>
<dbReference type="CDD" id="cd02440">
    <property type="entry name" value="AdoMet_MTases"/>
    <property type="match status" value="1"/>
</dbReference>
<dbReference type="PROSITE" id="PS50926">
    <property type="entry name" value="TRAM"/>
    <property type="match status" value="1"/>
</dbReference>
<feature type="binding site" evidence="4">
    <location>
        <position position="326"/>
    </location>
    <ligand>
        <name>S-adenosyl-L-methionine</name>
        <dbReference type="ChEBI" id="CHEBI:59789"/>
    </ligand>
</feature>
<dbReference type="PANTHER" id="PTHR11061:SF30">
    <property type="entry name" value="TRNA (URACIL(54)-C(5))-METHYLTRANSFERASE"/>
    <property type="match status" value="1"/>
</dbReference>
<dbReference type="InterPro" id="IPR030390">
    <property type="entry name" value="MeTrfase_TrmA_AS"/>
</dbReference>
<evidence type="ECO:0000256" key="3">
    <source>
        <dbReference type="ARBA" id="ARBA00022691"/>
    </source>
</evidence>
<dbReference type="GO" id="GO:0070041">
    <property type="term" value="F:rRNA (uridine-C5-)-methyltransferase activity"/>
    <property type="evidence" value="ECO:0007669"/>
    <property type="project" value="TreeGrafter"/>
</dbReference>
<dbReference type="SUPFAM" id="SSF50249">
    <property type="entry name" value="Nucleic acid-binding proteins"/>
    <property type="match status" value="1"/>
</dbReference>
<evidence type="ECO:0000259" key="6">
    <source>
        <dbReference type="PROSITE" id="PS50926"/>
    </source>
</evidence>
<keyword evidence="3 4" id="KW-0949">S-adenosyl-L-methionine</keyword>
<dbReference type="GO" id="GO:0070475">
    <property type="term" value="P:rRNA base methylation"/>
    <property type="evidence" value="ECO:0007669"/>
    <property type="project" value="TreeGrafter"/>
</dbReference>
<name>A0A2K9NZW2_9FIRM</name>
<keyword evidence="8" id="KW-1185">Reference proteome</keyword>
<sequence length="445" mass="49702">MQKNDIYEIEITGMTDEGDGVGRINGFAVFVPYTIIGETVRIILIKVLKNYAVGKLIEVIIPSKSRTKSACADFYKCGGCKLWHMSYEEELLFKKKKVSDCLKRIGGFDNINIDDVVPSSKISRYRNKSQFPVTPEGIGMYAVHSHRLIEMNDCLISSEVNKPILESVNYWMKKFGIEAYDELSDSGLIRNIYTRTGKSGTLVCIVTNGQTLPRKKELIDEIINCGTTICGIVQNINIGKTNVLLGKETKTLYGNAELTDNISDIEFSISPLSFYQINKPQTEKLYSLAREYADLKGHETVLDMYCGIGTIGQFMARSAGKIIGVEVVPQAIEDAKDNAKHNGIENAEYYCGKAESIIKQIVNRGAKPDIAILDPPRKGCDKKLLDVLSDIKSLNKIIYISCKPSTLARDLKYLNDKGFAPQKITPVDMFPRTPHIETVVLLNRK</sequence>
<evidence type="ECO:0000313" key="8">
    <source>
        <dbReference type="Proteomes" id="UP000235589"/>
    </source>
</evidence>
<proteinExistence type="inferred from homology"/>
<dbReference type="InterPro" id="IPR029063">
    <property type="entry name" value="SAM-dependent_MTases_sf"/>
</dbReference>
<keyword evidence="2 4" id="KW-0808">Transferase</keyword>
<feature type="active site" description="Nucleophile" evidence="4">
    <location>
        <position position="402"/>
    </location>
</feature>
<dbReference type="InterPro" id="IPR010280">
    <property type="entry name" value="U5_MeTrfase_fam"/>
</dbReference>
<evidence type="ECO:0000256" key="5">
    <source>
        <dbReference type="PROSITE-ProRule" id="PRU10015"/>
    </source>
</evidence>
<dbReference type="Proteomes" id="UP000235589">
    <property type="component" value="Chromosome"/>
</dbReference>
<feature type="binding site" evidence="4">
    <location>
        <position position="305"/>
    </location>
    <ligand>
        <name>S-adenosyl-L-methionine</name>
        <dbReference type="ChEBI" id="CHEBI:59789"/>
    </ligand>
</feature>
<evidence type="ECO:0000313" key="7">
    <source>
        <dbReference type="EMBL" id="AUO18560.1"/>
    </source>
</evidence>
<dbReference type="PANTHER" id="PTHR11061">
    <property type="entry name" value="RNA M5U METHYLTRANSFERASE"/>
    <property type="match status" value="1"/>
</dbReference>
<dbReference type="Gene3D" id="3.40.50.150">
    <property type="entry name" value="Vaccinia Virus protein VP39"/>
    <property type="match status" value="1"/>
</dbReference>
<reference evidence="7 8" key="1">
    <citation type="submission" date="2017-04" db="EMBL/GenBank/DDBJ databases">
        <title>Monoglobus pectinilyticus 14 draft genome.</title>
        <authorList>
            <person name="Kim C."/>
            <person name="Rosendale D.I."/>
            <person name="Kelly W.J."/>
            <person name="Tannock G.W."/>
            <person name="Patchett M.L."/>
            <person name="Jordens J.Z."/>
        </authorList>
    </citation>
    <scope>NUCLEOTIDE SEQUENCE [LARGE SCALE GENOMIC DNA]</scope>
    <source>
        <strain evidence="7 8">14</strain>
    </source>
</reference>
<dbReference type="InterPro" id="IPR002792">
    <property type="entry name" value="TRAM_dom"/>
</dbReference>
<gene>
    <name evidence="7" type="ORF">B9O19_00376</name>
</gene>
<dbReference type="AlphaFoldDB" id="A0A2K9NZW2"/>
<dbReference type="EMBL" id="CP020991">
    <property type="protein sequence ID" value="AUO18560.1"/>
    <property type="molecule type" value="Genomic_DNA"/>
</dbReference>
<dbReference type="Pfam" id="PF01938">
    <property type="entry name" value="TRAM"/>
    <property type="match status" value="1"/>
</dbReference>
<dbReference type="KEGG" id="mpec:B9O19_00376"/>
<dbReference type="Gene3D" id="2.40.50.140">
    <property type="entry name" value="Nucleic acid-binding proteins"/>
    <property type="match status" value="1"/>
</dbReference>
<evidence type="ECO:0000256" key="4">
    <source>
        <dbReference type="PROSITE-ProRule" id="PRU01024"/>
    </source>
</evidence>
<evidence type="ECO:0000256" key="2">
    <source>
        <dbReference type="ARBA" id="ARBA00022679"/>
    </source>
</evidence>
<protein>
    <submittedName>
        <fullName evidence="7">RNA methyltransferase, TrmA family</fullName>
    </submittedName>
</protein>
<dbReference type="RefSeq" id="WP_102364853.1">
    <property type="nucleotide sequence ID" value="NZ_CP020991.1"/>
</dbReference>
<dbReference type="OrthoDB" id="9804590at2"/>
<evidence type="ECO:0000256" key="1">
    <source>
        <dbReference type="ARBA" id="ARBA00022603"/>
    </source>
</evidence>
<dbReference type="PROSITE" id="PS51687">
    <property type="entry name" value="SAM_MT_RNA_M5U"/>
    <property type="match status" value="1"/>
</dbReference>
<dbReference type="PROSITE" id="PS01230">
    <property type="entry name" value="TRMA_1"/>
    <property type="match status" value="1"/>
</dbReference>